<keyword evidence="2" id="KW-1185">Reference proteome</keyword>
<comment type="caution">
    <text evidence="1">The sequence shown here is derived from an EMBL/GenBank/DDBJ whole genome shotgun (WGS) entry which is preliminary data.</text>
</comment>
<reference evidence="1" key="1">
    <citation type="submission" date="2019-04" db="EMBL/GenBank/DDBJ databases">
        <title>Microbes associate with the intestines of laboratory mice.</title>
        <authorList>
            <person name="Navarre W."/>
            <person name="Wong E."/>
            <person name="Huang K."/>
            <person name="Tropini C."/>
            <person name="Ng K."/>
            <person name="Yu B."/>
        </authorList>
    </citation>
    <scope>NUCLEOTIDE SEQUENCE</scope>
    <source>
        <strain evidence="1">NM09_H32</strain>
    </source>
</reference>
<evidence type="ECO:0000313" key="1">
    <source>
        <dbReference type="EMBL" id="TGY66007.1"/>
    </source>
</evidence>
<accession>A0AC61R7R0</accession>
<evidence type="ECO:0000313" key="2">
    <source>
        <dbReference type="Proteomes" id="UP000308836"/>
    </source>
</evidence>
<protein>
    <submittedName>
        <fullName evidence="1">Uncharacterized protein</fullName>
    </submittedName>
</protein>
<gene>
    <name evidence="1" type="ORF">E5336_05835</name>
</gene>
<organism evidence="1 2">
    <name type="scientific">Dubosiella muris</name>
    <dbReference type="NCBI Taxonomy" id="3038133"/>
    <lineage>
        <taxon>Bacteria</taxon>
        <taxon>Bacillati</taxon>
        <taxon>Bacillota</taxon>
        <taxon>Erysipelotrichia</taxon>
        <taxon>Erysipelotrichales</taxon>
        <taxon>Erysipelotrichaceae</taxon>
        <taxon>Dubosiella</taxon>
    </lineage>
</organism>
<proteinExistence type="predicted"/>
<dbReference type="Proteomes" id="UP000308836">
    <property type="component" value="Unassembled WGS sequence"/>
</dbReference>
<sequence length="261" mass="30081">MTSAFFVVLLYQSVVQSAFFALYYPSPEKRRLFLFYLGLFMLVLYPLDTLFPATWPLLKNIFNFGLLVVASQIVFRSLKRRTIIMATALYEFGLVLTEIVSVFAFYVFTGHSPDPTRFNVDQSFMYALGSFALTIVYLVMLQVFPNGLVTRKKGFLYLLGMLLNVGFTALCGAFIVVPDEHVFFARSYGIALAFLFVFNGATFVSLRRFIRIQKAQSAQRALESVYQKQLACYVRDKSDEHVLRRLRHDLLNFWETTKEES</sequence>
<name>A0AC61R7R0_9FIRM</name>
<dbReference type="EMBL" id="SRYG01000010">
    <property type="protein sequence ID" value="TGY66007.1"/>
    <property type="molecule type" value="Genomic_DNA"/>
</dbReference>